<keyword evidence="1" id="KW-0812">Transmembrane</keyword>
<evidence type="ECO:0008006" key="4">
    <source>
        <dbReference type="Google" id="ProtNLM"/>
    </source>
</evidence>
<organism evidence="2 3">
    <name type="scientific">Nephila pilipes</name>
    <name type="common">Giant wood spider</name>
    <name type="synonym">Nephila maculata</name>
    <dbReference type="NCBI Taxonomy" id="299642"/>
    <lineage>
        <taxon>Eukaryota</taxon>
        <taxon>Metazoa</taxon>
        <taxon>Ecdysozoa</taxon>
        <taxon>Arthropoda</taxon>
        <taxon>Chelicerata</taxon>
        <taxon>Arachnida</taxon>
        <taxon>Araneae</taxon>
        <taxon>Araneomorphae</taxon>
        <taxon>Entelegynae</taxon>
        <taxon>Araneoidea</taxon>
        <taxon>Nephilidae</taxon>
        <taxon>Nephila</taxon>
    </lineage>
</organism>
<proteinExistence type="predicted"/>
<evidence type="ECO:0000256" key="1">
    <source>
        <dbReference type="SAM" id="Phobius"/>
    </source>
</evidence>
<reference evidence="2" key="1">
    <citation type="submission" date="2020-08" db="EMBL/GenBank/DDBJ databases">
        <title>Multicomponent nature underlies the extraordinary mechanical properties of spider dragline silk.</title>
        <authorList>
            <person name="Kono N."/>
            <person name="Nakamura H."/>
            <person name="Mori M."/>
            <person name="Yoshida Y."/>
            <person name="Ohtoshi R."/>
            <person name="Malay A.D."/>
            <person name="Moran D.A.P."/>
            <person name="Tomita M."/>
            <person name="Numata K."/>
            <person name="Arakawa K."/>
        </authorList>
    </citation>
    <scope>NUCLEOTIDE SEQUENCE</scope>
</reference>
<dbReference type="OrthoDB" id="18487at2759"/>
<evidence type="ECO:0000313" key="3">
    <source>
        <dbReference type="Proteomes" id="UP000887013"/>
    </source>
</evidence>
<protein>
    <recommendedName>
        <fullName evidence="4">EGF-like domain-containing protein</fullName>
    </recommendedName>
</protein>
<feature type="transmembrane region" description="Helical" evidence="1">
    <location>
        <begin position="69"/>
        <end position="92"/>
    </location>
</feature>
<evidence type="ECO:0000313" key="2">
    <source>
        <dbReference type="EMBL" id="GFT04256.1"/>
    </source>
</evidence>
<gene>
    <name evidence="2" type="ORF">NPIL_64591</name>
</gene>
<keyword evidence="1" id="KW-1133">Transmembrane helix</keyword>
<dbReference type="Gene3D" id="2.170.300.10">
    <property type="entry name" value="Tie2 ligand-binding domain superfamily"/>
    <property type="match status" value="1"/>
</dbReference>
<dbReference type="Proteomes" id="UP000887013">
    <property type="component" value="Unassembled WGS sequence"/>
</dbReference>
<keyword evidence="1" id="KW-0472">Membrane</keyword>
<accession>A0A8X6NBD7</accession>
<name>A0A8X6NBD7_NEPPI</name>
<keyword evidence="3" id="KW-1185">Reference proteome</keyword>
<dbReference type="AlphaFoldDB" id="A0A8X6NBD7"/>
<comment type="caution">
    <text evidence="2">The sequence shown here is derived from an EMBL/GenBank/DDBJ whole genome shotgun (WGS) entry which is preliminary data.</text>
</comment>
<dbReference type="EMBL" id="BMAW01102429">
    <property type="protein sequence ID" value="GFT04256.1"/>
    <property type="molecule type" value="Genomic_DNA"/>
</dbReference>
<sequence>MGPRCTQVCLEGYYGDHCMKQCQCKNENYICNSISGYICKYGYGGENCEIHLMGQSVQKKDDDNSSTSAGVNGGVTLAVVLLIVLILVTLYYRRRLKSE</sequence>